<evidence type="ECO:0000313" key="2">
    <source>
        <dbReference type="EMBL" id="MBB6691850.1"/>
    </source>
</evidence>
<dbReference type="SMART" id="SM00471">
    <property type="entry name" value="HDc"/>
    <property type="match status" value="1"/>
</dbReference>
<dbReference type="RefSeq" id="WP_185135845.1">
    <property type="nucleotide sequence ID" value="NZ_JACJVR010000041.1"/>
</dbReference>
<dbReference type="Gene3D" id="1.10.3210.10">
    <property type="entry name" value="Hypothetical protein af1432"/>
    <property type="match status" value="1"/>
</dbReference>
<dbReference type="AlphaFoldDB" id="A0A841U164"/>
<evidence type="ECO:0000313" key="3">
    <source>
        <dbReference type="Proteomes" id="UP000553776"/>
    </source>
</evidence>
<dbReference type="Proteomes" id="UP000553776">
    <property type="component" value="Unassembled WGS sequence"/>
</dbReference>
<dbReference type="SUPFAM" id="SSF109604">
    <property type="entry name" value="HD-domain/PDEase-like"/>
    <property type="match status" value="1"/>
</dbReference>
<keyword evidence="3" id="KW-1185">Reference proteome</keyword>
<dbReference type="EMBL" id="JACJVR010000041">
    <property type="protein sequence ID" value="MBB6691850.1"/>
    <property type="molecule type" value="Genomic_DNA"/>
</dbReference>
<dbReference type="InterPro" id="IPR003607">
    <property type="entry name" value="HD/PDEase_dom"/>
</dbReference>
<reference evidence="2 3" key="1">
    <citation type="submission" date="2020-08" db="EMBL/GenBank/DDBJ databases">
        <title>Cohnella phylogeny.</title>
        <authorList>
            <person name="Dunlap C."/>
        </authorList>
    </citation>
    <scope>NUCLEOTIDE SEQUENCE [LARGE SCALE GENOMIC DNA]</scope>
    <source>
        <strain evidence="2 3">DSM 25239</strain>
    </source>
</reference>
<organism evidence="2 3">
    <name type="scientific">Cohnella xylanilytica</name>
    <dbReference type="NCBI Taxonomy" id="557555"/>
    <lineage>
        <taxon>Bacteria</taxon>
        <taxon>Bacillati</taxon>
        <taxon>Bacillota</taxon>
        <taxon>Bacilli</taxon>
        <taxon>Bacillales</taxon>
        <taxon>Paenibacillaceae</taxon>
        <taxon>Cohnella</taxon>
    </lineage>
</organism>
<protein>
    <submittedName>
        <fullName evidence="2">HD-GYP domain-containing protein</fullName>
    </submittedName>
</protein>
<sequence>MEHYLGKRAKEDIVNSYGVTIVPANTTIDGDALELIIKHRVNADTIVLESDEAAPAAAPLEDAEISRSVQHLKELYQSIRLSRKVPIWEIRNEVLPDVMGAAETSDVFQLLEKIKGKDDYTYEHHIGVAALSSLIGRWMNLSEPELSSLTLAALLHDIGKIKVPDELLMKPGKLTEEEMRLVRKHTVYGYELLRETKGINHRIALVALQHHEREGGGGYPFGLKQDKIDPFSSIVAVADVFHAMSSKRPYREPYPFNELLRQMGQEKFGGLNPQVVSVFLRNLSNKLVGQQVRLTDGRAGEVVYVNPNQPEYPLVKTADEGFVDLSREREAGIREITFNE</sequence>
<dbReference type="NCBIfam" id="TIGR00277">
    <property type="entry name" value="HDIG"/>
    <property type="match status" value="1"/>
</dbReference>
<dbReference type="PANTHER" id="PTHR43155">
    <property type="entry name" value="CYCLIC DI-GMP PHOSPHODIESTERASE PA4108-RELATED"/>
    <property type="match status" value="1"/>
</dbReference>
<dbReference type="InterPro" id="IPR006675">
    <property type="entry name" value="HDIG_dom"/>
</dbReference>
<dbReference type="PROSITE" id="PS51832">
    <property type="entry name" value="HD_GYP"/>
    <property type="match status" value="1"/>
</dbReference>
<feature type="domain" description="HD-GYP" evidence="1">
    <location>
        <begin position="99"/>
        <end position="295"/>
    </location>
</feature>
<dbReference type="Pfam" id="PF13487">
    <property type="entry name" value="HD_5"/>
    <property type="match status" value="1"/>
</dbReference>
<dbReference type="InterPro" id="IPR037522">
    <property type="entry name" value="HD_GYP_dom"/>
</dbReference>
<proteinExistence type="predicted"/>
<name>A0A841U164_9BACL</name>
<comment type="caution">
    <text evidence="2">The sequence shown here is derived from an EMBL/GenBank/DDBJ whole genome shotgun (WGS) entry which is preliminary data.</text>
</comment>
<dbReference type="CDD" id="cd00077">
    <property type="entry name" value="HDc"/>
    <property type="match status" value="1"/>
</dbReference>
<accession>A0A841U164</accession>
<evidence type="ECO:0000259" key="1">
    <source>
        <dbReference type="PROSITE" id="PS51832"/>
    </source>
</evidence>
<gene>
    <name evidence="2" type="ORF">H7B90_10620</name>
</gene>
<dbReference type="PANTHER" id="PTHR43155:SF2">
    <property type="entry name" value="CYCLIC DI-GMP PHOSPHODIESTERASE PA4108"/>
    <property type="match status" value="1"/>
</dbReference>